<keyword evidence="3" id="KW-0238">DNA-binding</keyword>
<accession>A0ABQ4FA91</accession>
<dbReference type="Gene3D" id="3.40.50.300">
    <property type="entry name" value="P-loop containing nucleotide triphosphate hydrolases"/>
    <property type="match status" value="1"/>
</dbReference>
<evidence type="ECO:0000256" key="1">
    <source>
        <dbReference type="ARBA" id="ARBA00005820"/>
    </source>
</evidence>
<evidence type="ECO:0000313" key="8">
    <source>
        <dbReference type="Proteomes" id="UP000651728"/>
    </source>
</evidence>
<dbReference type="Proteomes" id="UP000651728">
    <property type="component" value="Unassembled WGS sequence"/>
</dbReference>
<dbReference type="Pfam" id="PF00486">
    <property type="entry name" value="Trans_reg_C"/>
    <property type="match status" value="1"/>
</dbReference>
<keyword evidence="2" id="KW-0805">Transcription regulation</keyword>
<reference evidence="7 8" key="1">
    <citation type="submission" date="2021-01" db="EMBL/GenBank/DDBJ databases">
        <title>Whole genome shotgun sequence of Microbispora amethystogenes NBRC 101907.</title>
        <authorList>
            <person name="Komaki H."/>
            <person name="Tamura T."/>
        </authorList>
    </citation>
    <scope>NUCLEOTIDE SEQUENCE [LARGE SCALE GENOMIC DNA]</scope>
    <source>
        <strain evidence="7 8">NBRC 101907</strain>
    </source>
</reference>
<feature type="domain" description="Bacterial transcriptional activator" evidence="6">
    <location>
        <begin position="115"/>
        <end position="260"/>
    </location>
</feature>
<dbReference type="Gene3D" id="1.25.40.10">
    <property type="entry name" value="Tetratricopeptide repeat domain"/>
    <property type="match status" value="1"/>
</dbReference>
<proteinExistence type="inferred from homology"/>
<dbReference type="SMART" id="SM01043">
    <property type="entry name" value="BTAD"/>
    <property type="match status" value="1"/>
</dbReference>
<dbReference type="PRINTS" id="PR00364">
    <property type="entry name" value="DISEASERSIST"/>
</dbReference>
<dbReference type="CDD" id="cd15831">
    <property type="entry name" value="BTAD"/>
    <property type="match status" value="1"/>
</dbReference>
<dbReference type="InterPro" id="IPR011990">
    <property type="entry name" value="TPR-like_helical_dom_sf"/>
</dbReference>
<comment type="similarity">
    <text evidence="1">Belongs to the AfsR/DnrI/RedD regulatory family.</text>
</comment>
<name>A0ABQ4FA91_9ACTN</name>
<dbReference type="SUPFAM" id="SSF46894">
    <property type="entry name" value="C-terminal effector domain of the bipartite response regulators"/>
    <property type="match status" value="1"/>
</dbReference>
<dbReference type="InterPro" id="IPR051677">
    <property type="entry name" value="AfsR-DnrI-RedD_regulator"/>
</dbReference>
<evidence type="ECO:0000256" key="2">
    <source>
        <dbReference type="ARBA" id="ARBA00023015"/>
    </source>
</evidence>
<evidence type="ECO:0000256" key="3">
    <source>
        <dbReference type="ARBA" id="ARBA00023125"/>
    </source>
</evidence>
<protein>
    <submittedName>
        <fullName evidence="7">Uncharacterized protein</fullName>
    </submittedName>
</protein>
<organism evidence="7 8">
    <name type="scientific">Microbispora amethystogenes</name>
    <dbReference type="NCBI Taxonomy" id="1427754"/>
    <lineage>
        <taxon>Bacteria</taxon>
        <taxon>Bacillati</taxon>
        <taxon>Actinomycetota</taxon>
        <taxon>Actinomycetes</taxon>
        <taxon>Streptosporangiales</taxon>
        <taxon>Streptosporangiaceae</taxon>
        <taxon>Microbispora</taxon>
    </lineage>
</organism>
<dbReference type="PANTHER" id="PTHR35807">
    <property type="entry name" value="TRANSCRIPTIONAL REGULATOR REDD-RELATED"/>
    <property type="match status" value="1"/>
</dbReference>
<evidence type="ECO:0000313" key="7">
    <source>
        <dbReference type="EMBL" id="GIH31703.1"/>
    </source>
</evidence>
<evidence type="ECO:0000256" key="4">
    <source>
        <dbReference type="ARBA" id="ARBA00023163"/>
    </source>
</evidence>
<dbReference type="Pfam" id="PF00931">
    <property type="entry name" value="NB-ARC"/>
    <property type="match status" value="1"/>
</dbReference>
<dbReference type="InterPro" id="IPR016032">
    <property type="entry name" value="Sig_transdc_resp-reg_C-effctor"/>
</dbReference>
<dbReference type="InterPro" id="IPR036388">
    <property type="entry name" value="WH-like_DNA-bd_sf"/>
</dbReference>
<dbReference type="SUPFAM" id="SSF48452">
    <property type="entry name" value="TPR-like"/>
    <property type="match status" value="1"/>
</dbReference>
<dbReference type="InterPro" id="IPR001867">
    <property type="entry name" value="OmpR/PhoB-type_DNA-bd"/>
</dbReference>
<dbReference type="SUPFAM" id="SSF52540">
    <property type="entry name" value="P-loop containing nucleoside triphosphate hydrolases"/>
    <property type="match status" value="1"/>
</dbReference>
<dbReference type="Pfam" id="PF03704">
    <property type="entry name" value="BTAD"/>
    <property type="match status" value="1"/>
</dbReference>
<feature type="domain" description="OmpR/PhoB-type" evidence="5">
    <location>
        <begin position="38"/>
        <end position="108"/>
    </location>
</feature>
<evidence type="ECO:0000259" key="6">
    <source>
        <dbReference type="SMART" id="SM01043"/>
    </source>
</evidence>
<dbReference type="InterPro" id="IPR002182">
    <property type="entry name" value="NB-ARC"/>
</dbReference>
<sequence length="621" mass="67617">MTGTAAETRTKDCTMGDAISPRLHCSILGPLEVRVEDHRAVIGAPKQRLLLAILLCHANAVIPSEQLIDSLWGETPPRTARKNLQVYVSALRKIVGDRISFQGWGYRMRADREELDLLRFLELSRSGRSAVRSGDLPVAASQLGDAVSMWHERPLVEFRHVPLVAAEVGRFTELFLSVYEDWVELEIELGRHVETLGSLDVVAARFPARERIAAARMTALSRCGRTAEALSHFEGLRRHLAAEMGIDPSPLIRQLYQTILRCDGPPTRNPGPAAARPRSVRALANRLPRDVDDFAGREAEVRRVLEDPAPVTVITGGLGAGKTALAVHVAHLLASRYPDGAVVIPLRRHGVPQPAAGVQREILESVGLDVAGVREDDALASVWRSWLADRKVLLVLDDAPDEESVRTLLPGTTSSRVLVTSRSRLSGLDSVARIGLGDLSTSEGVEFLSRMIGRDRVAGDLPAVLRIFRRYGLSPLVLRLLGARLAGLWHLPLGPLAERLDRTENVLDEFAAGDVSLRRRFEESYAHPSWPHRAAFLALGALGGPVFGHEELVEALDGTGEPGERVVESLLEAGVLSISQTPADAEVAAHSLSYAMSPLAHRFAAELHAGPHAAPHGNRER</sequence>
<keyword evidence="8" id="KW-1185">Reference proteome</keyword>
<keyword evidence="4" id="KW-0804">Transcription</keyword>
<comment type="caution">
    <text evidence="7">The sequence shown here is derived from an EMBL/GenBank/DDBJ whole genome shotgun (WGS) entry which is preliminary data.</text>
</comment>
<gene>
    <name evidence="7" type="ORF">Mam01_18670</name>
</gene>
<dbReference type="PANTHER" id="PTHR35807:SF1">
    <property type="entry name" value="TRANSCRIPTIONAL REGULATOR REDD"/>
    <property type="match status" value="1"/>
</dbReference>
<dbReference type="SMART" id="SM00862">
    <property type="entry name" value="Trans_reg_C"/>
    <property type="match status" value="1"/>
</dbReference>
<dbReference type="InterPro" id="IPR005158">
    <property type="entry name" value="BTAD"/>
</dbReference>
<dbReference type="EMBL" id="BOOB01000013">
    <property type="protein sequence ID" value="GIH31703.1"/>
    <property type="molecule type" value="Genomic_DNA"/>
</dbReference>
<dbReference type="InterPro" id="IPR027417">
    <property type="entry name" value="P-loop_NTPase"/>
</dbReference>
<evidence type="ECO:0000259" key="5">
    <source>
        <dbReference type="SMART" id="SM00862"/>
    </source>
</evidence>
<dbReference type="Gene3D" id="1.10.10.10">
    <property type="entry name" value="Winged helix-like DNA-binding domain superfamily/Winged helix DNA-binding domain"/>
    <property type="match status" value="1"/>
</dbReference>